<name>A0AAD7LK32_QUISA</name>
<dbReference type="PANTHER" id="PTHR23024:SF429">
    <property type="entry name" value="ALPHA_BETA HYDROLASE FOLD PROTEIN"/>
    <property type="match status" value="1"/>
</dbReference>
<keyword evidence="4" id="KW-0378">Hydrolase</keyword>
<evidence type="ECO:0000313" key="4">
    <source>
        <dbReference type="EMBL" id="KAJ7959599.1"/>
    </source>
</evidence>
<dbReference type="PANTHER" id="PTHR23024">
    <property type="entry name" value="ARYLACETAMIDE DEACETYLASE"/>
    <property type="match status" value="1"/>
</dbReference>
<keyword evidence="5" id="KW-1185">Reference proteome</keyword>
<gene>
    <name evidence="4" type="ORF">O6P43_020156</name>
</gene>
<dbReference type="AlphaFoldDB" id="A0AAD7LK32"/>
<dbReference type="InterPro" id="IPR033140">
    <property type="entry name" value="Lipase_GDXG_put_SER_AS"/>
</dbReference>
<dbReference type="InterPro" id="IPR013094">
    <property type="entry name" value="AB_hydrolase_3"/>
</dbReference>
<sequence length="313" mass="34801">MNPNSTEIACEFPYCLRIYKDGHVERLMGNETTPPGTDPDTGVQSKDITISSETGVSARLFLPKTINPKQKLKLLIYIHGGAFCVASPFNPAYHNHVTTLAAKANVIALSVKYRLAPEHPLPIAYEDTWTAFQWVALHVNRNGPEAWLNDHADFEHVFFAGDSAGANLAHNMAMQAAAEGLSGMKLDGILLIHPYFRNNEPDICNKVMEYLYPTGMDDPRINAIIDPKLSSLGCSRVVVFVAEKDFIRDRGIAYYEALKNSGWSGVVELVDTEDEEHDFHLFHIVTGKIEVQSIHNQKAVALVNKMVSFMTQS</sequence>
<evidence type="ECO:0000313" key="5">
    <source>
        <dbReference type="Proteomes" id="UP001163823"/>
    </source>
</evidence>
<evidence type="ECO:0000256" key="2">
    <source>
        <dbReference type="PROSITE-ProRule" id="PRU10038"/>
    </source>
</evidence>
<protein>
    <submittedName>
        <fullName evidence="4">Alpha/beta hydrolase fold protein</fullName>
    </submittedName>
</protein>
<reference evidence="4" key="1">
    <citation type="journal article" date="2023" name="Science">
        <title>Elucidation of the pathway for biosynthesis of saponin adjuvants from the soapbark tree.</title>
        <authorList>
            <person name="Reed J."/>
            <person name="Orme A."/>
            <person name="El-Demerdash A."/>
            <person name="Owen C."/>
            <person name="Martin L.B.B."/>
            <person name="Misra R.C."/>
            <person name="Kikuchi S."/>
            <person name="Rejzek M."/>
            <person name="Martin A.C."/>
            <person name="Harkess A."/>
            <person name="Leebens-Mack J."/>
            <person name="Louveau T."/>
            <person name="Stephenson M.J."/>
            <person name="Osbourn A."/>
        </authorList>
    </citation>
    <scope>NUCLEOTIDE SEQUENCE</scope>
    <source>
        <strain evidence="4">S10</strain>
    </source>
</reference>
<dbReference type="InterPro" id="IPR029058">
    <property type="entry name" value="AB_hydrolase_fold"/>
</dbReference>
<evidence type="ECO:0000256" key="1">
    <source>
        <dbReference type="ARBA" id="ARBA00010515"/>
    </source>
</evidence>
<comment type="caution">
    <text evidence="4">The sequence shown here is derived from an EMBL/GenBank/DDBJ whole genome shotgun (WGS) entry which is preliminary data.</text>
</comment>
<dbReference type="Gene3D" id="3.40.50.1820">
    <property type="entry name" value="alpha/beta hydrolase"/>
    <property type="match status" value="1"/>
</dbReference>
<dbReference type="EMBL" id="JARAOO010000008">
    <property type="protein sequence ID" value="KAJ7959599.1"/>
    <property type="molecule type" value="Genomic_DNA"/>
</dbReference>
<dbReference type="Proteomes" id="UP001163823">
    <property type="component" value="Chromosome 8"/>
</dbReference>
<dbReference type="InterPro" id="IPR050466">
    <property type="entry name" value="Carboxylest/Gibb_receptor"/>
</dbReference>
<feature type="active site" evidence="2">
    <location>
        <position position="163"/>
    </location>
</feature>
<dbReference type="PROSITE" id="PS01174">
    <property type="entry name" value="LIPASE_GDXG_SER"/>
    <property type="match status" value="1"/>
</dbReference>
<evidence type="ECO:0000259" key="3">
    <source>
        <dbReference type="Pfam" id="PF07859"/>
    </source>
</evidence>
<proteinExistence type="inferred from homology"/>
<dbReference type="SUPFAM" id="SSF53474">
    <property type="entry name" value="alpha/beta-Hydrolases"/>
    <property type="match status" value="1"/>
</dbReference>
<dbReference type="GO" id="GO:0016787">
    <property type="term" value="F:hydrolase activity"/>
    <property type="evidence" value="ECO:0007669"/>
    <property type="project" value="UniProtKB-KW"/>
</dbReference>
<organism evidence="4 5">
    <name type="scientific">Quillaja saponaria</name>
    <name type="common">Soap bark tree</name>
    <dbReference type="NCBI Taxonomy" id="32244"/>
    <lineage>
        <taxon>Eukaryota</taxon>
        <taxon>Viridiplantae</taxon>
        <taxon>Streptophyta</taxon>
        <taxon>Embryophyta</taxon>
        <taxon>Tracheophyta</taxon>
        <taxon>Spermatophyta</taxon>
        <taxon>Magnoliopsida</taxon>
        <taxon>eudicotyledons</taxon>
        <taxon>Gunneridae</taxon>
        <taxon>Pentapetalae</taxon>
        <taxon>rosids</taxon>
        <taxon>fabids</taxon>
        <taxon>Fabales</taxon>
        <taxon>Quillajaceae</taxon>
        <taxon>Quillaja</taxon>
    </lineage>
</organism>
<accession>A0AAD7LK32</accession>
<dbReference type="Pfam" id="PF07859">
    <property type="entry name" value="Abhydrolase_3"/>
    <property type="match status" value="1"/>
</dbReference>
<dbReference type="KEGG" id="qsa:O6P43_020156"/>
<feature type="domain" description="Alpha/beta hydrolase fold-3" evidence="3">
    <location>
        <begin position="75"/>
        <end position="280"/>
    </location>
</feature>
<comment type="similarity">
    <text evidence="1">Belongs to the 'GDXG' lipolytic enzyme family.</text>
</comment>